<name>A0ABQ1JRP4_9PROT</name>
<protein>
    <submittedName>
        <fullName evidence="1">Flagellar biosynthesis protein FlgB</fullName>
    </submittedName>
</protein>
<keyword evidence="1" id="KW-0969">Cilium</keyword>
<sequence length="115" mass="12704">MFSNLDVFKIYSAMARHAADNQSVAARNLAHSDDPGFKASELESFQDYMARMAANPAGSEEFKIRRADTPASPNGNTVSIEQELYRSAEAMSQHEMALTVYTKSLDLLRTAIGKK</sequence>
<keyword evidence="2" id="KW-1185">Reference proteome</keyword>
<accession>A0ABQ1JRP4</accession>
<evidence type="ECO:0000313" key="1">
    <source>
        <dbReference type="EMBL" id="GGB75915.1"/>
    </source>
</evidence>
<keyword evidence="1" id="KW-0282">Flagellum</keyword>
<reference evidence="2" key="1">
    <citation type="journal article" date="2019" name="Int. J. Syst. Evol. Microbiol.">
        <title>The Global Catalogue of Microorganisms (GCM) 10K type strain sequencing project: providing services to taxonomists for standard genome sequencing and annotation.</title>
        <authorList>
            <consortium name="The Broad Institute Genomics Platform"/>
            <consortium name="The Broad Institute Genome Sequencing Center for Infectious Disease"/>
            <person name="Wu L."/>
            <person name="Ma J."/>
        </authorList>
    </citation>
    <scope>NUCLEOTIDE SEQUENCE [LARGE SCALE GENOMIC DNA]</scope>
    <source>
        <strain evidence="2">CGMCC 1.15928</strain>
    </source>
</reference>
<proteinExistence type="predicted"/>
<dbReference type="RefSeq" id="WP_233123878.1">
    <property type="nucleotide sequence ID" value="NZ_BMKF01000002.1"/>
</dbReference>
<gene>
    <name evidence="1" type="ORF">GCM10011503_25820</name>
</gene>
<organism evidence="1 2">
    <name type="scientific">Henriciella pelagia</name>
    <dbReference type="NCBI Taxonomy" id="1977912"/>
    <lineage>
        <taxon>Bacteria</taxon>
        <taxon>Pseudomonadati</taxon>
        <taxon>Pseudomonadota</taxon>
        <taxon>Alphaproteobacteria</taxon>
        <taxon>Hyphomonadales</taxon>
        <taxon>Hyphomonadaceae</taxon>
        <taxon>Henriciella</taxon>
    </lineage>
</organism>
<dbReference type="EMBL" id="BMKF01000002">
    <property type="protein sequence ID" value="GGB75915.1"/>
    <property type="molecule type" value="Genomic_DNA"/>
</dbReference>
<comment type="caution">
    <text evidence="1">The sequence shown here is derived from an EMBL/GenBank/DDBJ whole genome shotgun (WGS) entry which is preliminary data.</text>
</comment>
<keyword evidence="1" id="KW-0966">Cell projection</keyword>
<evidence type="ECO:0000313" key="2">
    <source>
        <dbReference type="Proteomes" id="UP000628854"/>
    </source>
</evidence>
<dbReference type="Proteomes" id="UP000628854">
    <property type="component" value="Unassembled WGS sequence"/>
</dbReference>